<proteinExistence type="predicted"/>
<feature type="domain" description="Glycosyltransferase subfamily 4-like N-terminal" evidence="4">
    <location>
        <begin position="77"/>
        <end position="233"/>
    </location>
</feature>
<keyword evidence="1" id="KW-0328">Glycosyltransferase</keyword>
<dbReference type="Pfam" id="PF00534">
    <property type="entry name" value="Glycos_transf_1"/>
    <property type="match status" value="1"/>
</dbReference>
<keyword evidence="2" id="KW-0808">Transferase</keyword>
<dbReference type="PANTHER" id="PTHR12526:SF600">
    <property type="entry name" value="GLYCOSYL TRANSFERASE GROUP 1"/>
    <property type="match status" value="1"/>
</dbReference>
<gene>
    <name evidence="5" type="ORF">HCJ94_21575</name>
</gene>
<evidence type="ECO:0000259" key="3">
    <source>
        <dbReference type="Pfam" id="PF00534"/>
    </source>
</evidence>
<dbReference type="PANTHER" id="PTHR12526">
    <property type="entry name" value="GLYCOSYLTRANSFERASE"/>
    <property type="match status" value="1"/>
</dbReference>
<evidence type="ECO:0000259" key="4">
    <source>
        <dbReference type="Pfam" id="PF13439"/>
    </source>
</evidence>
<dbReference type="SUPFAM" id="SSF53756">
    <property type="entry name" value="UDP-Glycosyltransferase/glycogen phosphorylase"/>
    <property type="match status" value="1"/>
</dbReference>
<evidence type="ECO:0000313" key="5">
    <source>
        <dbReference type="EMBL" id="NJP34499.1"/>
    </source>
</evidence>
<protein>
    <submittedName>
        <fullName evidence="5">Glycosyltransferase family 4 protein</fullName>
    </submittedName>
</protein>
<evidence type="ECO:0000256" key="1">
    <source>
        <dbReference type="ARBA" id="ARBA00022676"/>
    </source>
</evidence>
<evidence type="ECO:0000256" key="2">
    <source>
        <dbReference type="ARBA" id="ARBA00022679"/>
    </source>
</evidence>
<dbReference type="Gene3D" id="3.40.50.2000">
    <property type="entry name" value="Glycogen Phosphorylase B"/>
    <property type="match status" value="2"/>
</dbReference>
<dbReference type="Proteomes" id="UP000783871">
    <property type="component" value="Unassembled WGS sequence"/>
</dbReference>
<dbReference type="CDD" id="cd03801">
    <property type="entry name" value="GT4_PimA-like"/>
    <property type="match status" value="1"/>
</dbReference>
<evidence type="ECO:0000313" key="6">
    <source>
        <dbReference type="Proteomes" id="UP000783871"/>
    </source>
</evidence>
<feature type="domain" description="Glycosyl transferase family 1" evidence="3">
    <location>
        <begin position="260"/>
        <end position="413"/>
    </location>
</feature>
<organism evidence="5 6">
    <name type="scientific">Micromonospora thermarum</name>
    <dbReference type="NCBI Taxonomy" id="2720024"/>
    <lineage>
        <taxon>Bacteria</taxon>
        <taxon>Bacillati</taxon>
        <taxon>Actinomycetota</taxon>
        <taxon>Actinomycetes</taxon>
        <taxon>Micromonosporales</taxon>
        <taxon>Micromonosporaceae</taxon>
        <taxon>Micromonospora</taxon>
    </lineage>
</organism>
<comment type="caution">
    <text evidence="5">The sequence shown here is derived from an EMBL/GenBank/DDBJ whole genome shotgun (WGS) entry which is preliminary data.</text>
</comment>
<dbReference type="InterPro" id="IPR001296">
    <property type="entry name" value="Glyco_trans_1"/>
</dbReference>
<name>A0ABX0ZC16_9ACTN</name>
<keyword evidence="6" id="KW-1185">Reference proteome</keyword>
<reference evidence="5 6" key="1">
    <citation type="submission" date="2020-03" db="EMBL/GenBank/DDBJ databases">
        <title>WGS of actinomycetes isolated from Thailand.</title>
        <authorList>
            <person name="Thawai C."/>
        </authorList>
    </citation>
    <scope>NUCLEOTIDE SEQUENCE [LARGE SCALE GENOMIC DNA]</scope>
    <source>
        <strain evidence="5 6">HSS6-12</strain>
    </source>
</reference>
<dbReference type="EMBL" id="JAATEO010000025">
    <property type="protein sequence ID" value="NJP34499.1"/>
    <property type="molecule type" value="Genomic_DNA"/>
</dbReference>
<accession>A0ABX0ZC16</accession>
<dbReference type="InterPro" id="IPR028098">
    <property type="entry name" value="Glyco_trans_4-like_N"/>
</dbReference>
<sequence length="454" mass="49624">MQLDGVTAAGGGRVVMLVDNGVDGDSRVQKAARSAADAGWDVTLLGCADVEREWRLGDAHVRVLPMGGGTPAGGRRTLRQRLVARGGPVLRVARLARRPVEHAQVLLWRTVSGDRAWRRLEPGLWTYERVFGPVLDALAPDLIHAHDFRMLGVAARAVDRARAAGRDVKLVWDAHEWLPGAKPRRDNVRWLPAHLAYVREYVSHTDAVVTVSEDLADLLREEHRLAERPTVLLNAPTSADSTPDGAEVPDLRHLCGIGPQTPLLVYSGTLTQQRGVATVVEALPRLPDAHLALVVADPAAPYVRHLRALADRLGVAERLHPVPYVPHGQVSAFLSAADVGLIPLHHWPNHEIALITKFFEYAHARLPVVVSDVRTMADTVRATGQGEVFRARDAADLARAVRAVLADPQRYRQVYDGPDSPLPGWTWEAQADRLDALYRRLLAGAGARTPVEAP</sequence>
<dbReference type="Pfam" id="PF13439">
    <property type="entry name" value="Glyco_transf_4"/>
    <property type="match status" value="1"/>
</dbReference>